<evidence type="ECO:0000256" key="11">
    <source>
        <dbReference type="ARBA" id="ARBA00048679"/>
    </source>
</evidence>
<name>A0A0A9BH14_ARUDO</name>
<dbReference type="GO" id="GO:0005886">
    <property type="term" value="C:plasma membrane"/>
    <property type="evidence" value="ECO:0007669"/>
    <property type="project" value="UniProtKB-SubCell"/>
</dbReference>
<keyword evidence="3" id="KW-0418">Kinase</keyword>
<protein>
    <recommendedName>
        <fullName evidence="2">non-specific serine/threonine protein kinase</fullName>
        <ecNumber evidence="2">2.7.11.1</ecNumber>
    </recommendedName>
</protein>
<dbReference type="GO" id="GO:0004674">
    <property type="term" value="F:protein serine/threonine kinase activity"/>
    <property type="evidence" value="ECO:0007669"/>
    <property type="project" value="UniProtKB-KW"/>
</dbReference>
<dbReference type="InterPro" id="IPR001245">
    <property type="entry name" value="Ser-Thr/Tyr_kinase_cat_dom"/>
</dbReference>
<feature type="signal peptide" evidence="13">
    <location>
        <begin position="1"/>
        <end position="25"/>
    </location>
</feature>
<evidence type="ECO:0000256" key="1">
    <source>
        <dbReference type="ARBA" id="ARBA00004162"/>
    </source>
</evidence>
<sequence>MRLLLLLFCGAALLLAALPPPGAIAADCPLDLSWPNYNLIASVCSDQNGHSKCCRYINAVLAVSSAMYANTTGTLGVPAEFSDACIANISDTLVLKGILPIAASFCGLGIKIQVSYQCAGMTTILQMLQSPNFNDVMRSCATTLSDDGTCKRCLNSGLSYLRHLVGEQDNVTLNTCRDAAFVAFVSQGNISTVDTAGCFFTVQGLSALQVNISGPSPAGLLAPEISPSPLTVQVPVVPPKHHRSYKLVLFPAIGALVTGLAIILMIVLILLIRRKSKELEKIEGNNPLDAWSLSCVKKGQEGNSTIFGRFSYKEVKKATRNFSRVLGGGENGTIFKGQLNDGSVVAIRRIESSPKQSQHEFCKEMEFLGRLHHRHLVGLKGFCLTRFERFQVHEYMENGSLKDHLHSSGKHQLPWKNRIQIAIDVANALEYLHFYCDPPLYHGNIRPSNVLLDKNYLAKVLKAKLSHNSNNPYSEDATWLLFNSLPVVALHTAQVVVILLQVPPQ</sequence>
<evidence type="ECO:0000256" key="2">
    <source>
        <dbReference type="ARBA" id="ARBA00012513"/>
    </source>
</evidence>
<feature type="transmembrane region" description="Helical" evidence="12">
    <location>
        <begin position="248"/>
        <end position="272"/>
    </location>
</feature>
<evidence type="ECO:0000256" key="10">
    <source>
        <dbReference type="ARBA" id="ARBA00047899"/>
    </source>
</evidence>
<evidence type="ECO:0000256" key="6">
    <source>
        <dbReference type="ARBA" id="ARBA00022741"/>
    </source>
</evidence>
<dbReference type="EMBL" id="GBRH01234621">
    <property type="protein sequence ID" value="JAD63274.1"/>
    <property type="molecule type" value="Transcribed_RNA"/>
</dbReference>
<dbReference type="InterPro" id="IPR047117">
    <property type="entry name" value="PERK1-13-like"/>
</dbReference>
<dbReference type="PANTHER" id="PTHR47982:SF43">
    <property type="entry name" value="NON-SPECIFIC SERINE_THREONINE PROTEIN KINASE"/>
    <property type="match status" value="1"/>
</dbReference>
<evidence type="ECO:0000256" key="9">
    <source>
        <dbReference type="ARBA" id="ARBA00023136"/>
    </source>
</evidence>
<dbReference type="InterPro" id="IPR011009">
    <property type="entry name" value="Kinase-like_dom_sf"/>
</dbReference>
<evidence type="ECO:0000259" key="14">
    <source>
        <dbReference type="PROSITE" id="PS50011"/>
    </source>
</evidence>
<evidence type="ECO:0000313" key="15">
    <source>
        <dbReference type="EMBL" id="JAD63274.1"/>
    </source>
</evidence>
<keyword evidence="8 12" id="KW-1133">Transmembrane helix</keyword>
<keyword evidence="9 12" id="KW-0472">Membrane</keyword>
<dbReference type="EC" id="2.7.11.1" evidence="2"/>
<evidence type="ECO:0000256" key="12">
    <source>
        <dbReference type="SAM" id="Phobius"/>
    </source>
</evidence>
<proteinExistence type="predicted"/>
<dbReference type="InterPro" id="IPR043891">
    <property type="entry name" value="SPARK"/>
</dbReference>
<dbReference type="Gene3D" id="3.30.200.20">
    <property type="entry name" value="Phosphorylase Kinase, domain 1"/>
    <property type="match status" value="1"/>
</dbReference>
<dbReference type="Gene3D" id="1.10.510.10">
    <property type="entry name" value="Transferase(Phosphotransferase) domain 1"/>
    <property type="match status" value="1"/>
</dbReference>
<feature type="chain" id="PRO_5002042890" description="non-specific serine/threonine protein kinase" evidence="13">
    <location>
        <begin position="26"/>
        <end position="505"/>
    </location>
</feature>
<keyword evidence="13" id="KW-0732">Signal</keyword>
<evidence type="ECO:0000256" key="8">
    <source>
        <dbReference type="ARBA" id="ARBA00022989"/>
    </source>
</evidence>
<dbReference type="GO" id="GO:0005524">
    <property type="term" value="F:ATP binding"/>
    <property type="evidence" value="ECO:0007669"/>
    <property type="project" value="UniProtKB-KW"/>
</dbReference>
<feature type="domain" description="Protein kinase" evidence="14">
    <location>
        <begin position="320"/>
        <end position="505"/>
    </location>
</feature>
<keyword evidence="4" id="KW-0808">Transferase</keyword>
<evidence type="ECO:0000256" key="13">
    <source>
        <dbReference type="SAM" id="SignalP"/>
    </source>
</evidence>
<evidence type="ECO:0000256" key="3">
    <source>
        <dbReference type="ARBA" id="ARBA00022527"/>
    </source>
</evidence>
<dbReference type="SUPFAM" id="SSF56112">
    <property type="entry name" value="Protein kinase-like (PK-like)"/>
    <property type="match status" value="1"/>
</dbReference>
<keyword evidence="5 12" id="KW-0812">Transmembrane</keyword>
<dbReference type="Pfam" id="PF19160">
    <property type="entry name" value="SPARK"/>
    <property type="match status" value="1"/>
</dbReference>
<organism evidence="15">
    <name type="scientific">Arundo donax</name>
    <name type="common">Giant reed</name>
    <name type="synonym">Donax arundinaceus</name>
    <dbReference type="NCBI Taxonomy" id="35708"/>
    <lineage>
        <taxon>Eukaryota</taxon>
        <taxon>Viridiplantae</taxon>
        <taxon>Streptophyta</taxon>
        <taxon>Embryophyta</taxon>
        <taxon>Tracheophyta</taxon>
        <taxon>Spermatophyta</taxon>
        <taxon>Magnoliopsida</taxon>
        <taxon>Liliopsida</taxon>
        <taxon>Poales</taxon>
        <taxon>Poaceae</taxon>
        <taxon>PACMAD clade</taxon>
        <taxon>Arundinoideae</taxon>
        <taxon>Arundineae</taxon>
        <taxon>Arundo</taxon>
    </lineage>
</organism>
<evidence type="ECO:0000256" key="7">
    <source>
        <dbReference type="ARBA" id="ARBA00022840"/>
    </source>
</evidence>
<dbReference type="PANTHER" id="PTHR47982">
    <property type="entry name" value="PROLINE-RICH RECEPTOR-LIKE PROTEIN KINASE PERK4"/>
    <property type="match status" value="1"/>
</dbReference>
<dbReference type="InterPro" id="IPR000719">
    <property type="entry name" value="Prot_kinase_dom"/>
</dbReference>
<dbReference type="PROSITE" id="PS50011">
    <property type="entry name" value="PROTEIN_KINASE_DOM"/>
    <property type="match status" value="1"/>
</dbReference>
<reference evidence="15" key="2">
    <citation type="journal article" date="2015" name="Data Brief">
        <title>Shoot transcriptome of the giant reed, Arundo donax.</title>
        <authorList>
            <person name="Barrero R.A."/>
            <person name="Guerrero F.D."/>
            <person name="Moolhuijzen P."/>
            <person name="Goolsby J.A."/>
            <person name="Tidwell J."/>
            <person name="Bellgard S.E."/>
            <person name="Bellgard M.I."/>
        </authorList>
    </citation>
    <scope>NUCLEOTIDE SEQUENCE</scope>
    <source>
        <tissue evidence="15">Shoot tissue taken approximately 20 cm above the soil surface</tissue>
    </source>
</reference>
<dbReference type="Pfam" id="PF07714">
    <property type="entry name" value="PK_Tyr_Ser-Thr"/>
    <property type="match status" value="1"/>
</dbReference>
<evidence type="ECO:0000256" key="5">
    <source>
        <dbReference type="ARBA" id="ARBA00022692"/>
    </source>
</evidence>
<keyword evidence="6" id="KW-0547">Nucleotide-binding</keyword>
<comment type="subcellular location">
    <subcellularLocation>
        <location evidence="1">Cell membrane</location>
        <topology evidence="1">Single-pass membrane protein</topology>
    </subcellularLocation>
</comment>
<comment type="catalytic activity">
    <reaction evidence="10">
        <text>L-threonyl-[protein] + ATP = O-phospho-L-threonyl-[protein] + ADP + H(+)</text>
        <dbReference type="Rhea" id="RHEA:46608"/>
        <dbReference type="Rhea" id="RHEA-COMP:11060"/>
        <dbReference type="Rhea" id="RHEA-COMP:11605"/>
        <dbReference type="ChEBI" id="CHEBI:15378"/>
        <dbReference type="ChEBI" id="CHEBI:30013"/>
        <dbReference type="ChEBI" id="CHEBI:30616"/>
        <dbReference type="ChEBI" id="CHEBI:61977"/>
        <dbReference type="ChEBI" id="CHEBI:456216"/>
        <dbReference type="EC" id="2.7.11.1"/>
    </reaction>
</comment>
<keyword evidence="7" id="KW-0067">ATP-binding</keyword>
<reference evidence="15" key="1">
    <citation type="submission" date="2014-09" db="EMBL/GenBank/DDBJ databases">
        <authorList>
            <person name="Magalhaes I.L.F."/>
            <person name="Oliveira U."/>
            <person name="Santos F.R."/>
            <person name="Vidigal T.H.D.A."/>
            <person name="Brescovit A.D."/>
            <person name="Santos A.J."/>
        </authorList>
    </citation>
    <scope>NUCLEOTIDE SEQUENCE</scope>
    <source>
        <tissue evidence="15">Shoot tissue taken approximately 20 cm above the soil surface</tissue>
    </source>
</reference>
<keyword evidence="3" id="KW-0723">Serine/threonine-protein kinase</keyword>
<comment type="catalytic activity">
    <reaction evidence="11">
        <text>L-seryl-[protein] + ATP = O-phospho-L-seryl-[protein] + ADP + H(+)</text>
        <dbReference type="Rhea" id="RHEA:17989"/>
        <dbReference type="Rhea" id="RHEA-COMP:9863"/>
        <dbReference type="Rhea" id="RHEA-COMP:11604"/>
        <dbReference type="ChEBI" id="CHEBI:15378"/>
        <dbReference type="ChEBI" id="CHEBI:29999"/>
        <dbReference type="ChEBI" id="CHEBI:30616"/>
        <dbReference type="ChEBI" id="CHEBI:83421"/>
        <dbReference type="ChEBI" id="CHEBI:456216"/>
        <dbReference type="EC" id="2.7.11.1"/>
    </reaction>
</comment>
<accession>A0A0A9BH14</accession>
<dbReference type="FunFam" id="3.30.200.20:FF:000521">
    <property type="entry name" value="Protein kinase superfamily protein"/>
    <property type="match status" value="1"/>
</dbReference>
<evidence type="ECO:0000256" key="4">
    <source>
        <dbReference type="ARBA" id="ARBA00022679"/>
    </source>
</evidence>
<dbReference type="AlphaFoldDB" id="A0A0A9BH14"/>